<dbReference type="Proteomes" id="UP000623129">
    <property type="component" value="Unassembled WGS sequence"/>
</dbReference>
<organism evidence="2 3">
    <name type="scientific">Carex littledalei</name>
    <dbReference type="NCBI Taxonomy" id="544730"/>
    <lineage>
        <taxon>Eukaryota</taxon>
        <taxon>Viridiplantae</taxon>
        <taxon>Streptophyta</taxon>
        <taxon>Embryophyta</taxon>
        <taxon>Tracheophyta</taxon>
        <taxon>Spermatophyta</taxon>
        <taxon>Magnoliopsida</taxon>
        <taxon>Liliopsida</taxon>
        <taxon>Poales</taxon>
        <taxon>Cyperaceae</taxon>
        <taxon>Cyperoideae</taxon>
        <taxon>Cariceae</taxon>
        <taxon>Carex</taxon>
        <taxon>Carex subgen. Euthyceras</taxon>
    </lineage>
</organism>
<dbReference type="Pfam" id="PF07541">
    <property type="entry name" value="EIF_2_alpha"/>
    <property type="match status" value="1"/>
</dbReference>
<reference evidence="2" key="1">
    <citation type="submission" date="2020-01" db="EMBL/GenBank/DDBJ databases">
        <title>Genome sequence of Kobresia littledalei, the first chromosome-level genome in the family Cyperaceae.</title>
        <authorList>
            <person name="Qu G."/>
        </authorList>
    </citation>
    <scope>NUCLEOTIDE SEQUENCE</scope>
    <source>
        <strain evidence="2">C.B.Clarke</strain>
        <tissue evidence="2">Leaf</tissue>
    </source>
</reference>
<dbReference type="OrthoDB" id="10250354at2759"/>
<sequence>MGKLVGLCRAQLPFSLVSGFRVANRGRGLIICCDCTGARESFGKLLHYFLIDDYFNISEVTKVVPPGTVEVKDTLAKNIRHRMTPQPVKIRADVEIRCYQFDGLLHTGDKMVLAVTVEGDACLAYEDPSAAHSASGFYNRHGDDYQVQLVGQCPRKCIYYVTPSQRVILEDLLEM</sequence>
<dbReference type="EMBL" id="SWLB01000013">
    <property type="protein sequence ID" value="KAF3330495.1"/>
    <property type="molecule type" value="Genomic_DNA"/>
</dbReference>
<dbReference type="AlphaFoldDB" id="A0A833VKT6"/>
<evidence type="ECO:0000256" key="1">
    <source>
        <dbReference type="ARBA" id="ARBA00022917"/>
    </source>
</evidence>
<protein>
    <submittedName>
        <fullName evidence="2">Transcription initiation factor TFIID subunit 15b</fullName>
    </submittedName>
</protein>
<dbReference type="GO" id="GO:0003743">
    <property type="term" value="F:translation initiation factor activity"/>
    <property type="evidence" value="ECO:0007669"/>
    <property type="project" value="InterPro"/>
</dbReference>
<keyword evidence="3" id="KW-1185">Reference proteome</keyword>
<proteinExistence type="predicted"/>
<evidence type="ECO:0000313" key="2">
    <source>
        <dbReference type="EMBL" id="KAF3330495.1"/>
    </source>
</evidence>
<comment type="caution">
    <text evidence="2">The sequence shown here is derived from an EMBL/GenBank/DDBJ whole genome shotgun (WGS) entry which is preliminary data.</text>
</comment>
<evidence type="ECO:0000313" key="3">
    <source>
        <dbReference type="Proteomes" id="UP000623129"/>
    </source>
</evidence>
<gene>
    <name evidence="2" type="ORF">FCM35_KLT03849</name>
</gene>
<keyword evidence="1" id="KW-0648">Protein biosynthesis</keyword>
<dbReference type="GO" id="GO:0003723">
    <property type="term" value="F:RNA binding"/>
    <property type="evidence" value="ECO:0007669"/>
    <property type="project" value="InterPro"/>
</dbReference>
<dbReference type="InterPro" id="IPR011488">
    <property type="entry name" value="TIF_2_asu"/>
</dbReference>
<name>A0A833VKT6_9POAL</name>
<accession>A0A833VKT6</accession>